<dbReference type="AlphaFoldDB" id="A0A3S4WGX2"/>
<evidence type="ECO:0000313" key="3">
    <source>
        <dbReference type="EMBL" id="VEG74642.1"/>
    </source>
</evidence>
<dbReference type="InterPro" id="IPR025389">
    <property type="entry name" value="DUF4300"/>
</dbReference>
<dbReference type="Pfam" id="PF14133">
    <property type="entry name" value="DUF4300"/>
    <property type="match status" value="1"/>
</dbReference>
<evidence type="ECO:0000259" key="2">
    <source>
        <dbReference type="Pfam" id="PF14133"/>
    </source>
</evidence>
<feature type="domain" description="DUF4300" evidence="2">
    <location>
        <begin position="51"/>
        <end position="302"/>
    </location>
</feature>
<keyword evidence="4" id="KW-1185">Reference proteome</keyword>
<organism evidence="3 4">
    <name type="scientific">Actinomyces slackii</name>
    <dbReference type="NCBI Taxonomy" id="52774"/>
    <lineage>
        <taxon>Bacteria</taxon>
        <taxon>Bacillati</taxon>
        <taxon>Actinomycetota</taxon>
        <taxon>Actinomycetes</taxon>
        <taxon>Actinomycetales</taxon>
        <taxon>Actinomycetaceae</taxon>
        <taxon>Actinomyces</taxon>
    </lineage>
</organism>
<keyword evidence="1" id="KW-0732">Signal</keyword>
<dbReference type="EMBL" id="LR134363">
    <property type="protein sequence ID" value="VEG74642.1"/>
    <property type="molecule type" value="Genomic_DNA"/>
</dbReference>
<dbReference type="KEGG" id="asla:NCTC11923_01276"/>
<accession>A0A3S4WGX2</accession>
<proteinExistence type="predicted"/>
<protein>
    <recommendedName>
        <fullName evidence="2">DUF4300 domain-containing protein</fullName>
    </recommendedName>
</protein>
<evidence type="ECO:0000313" key="4">
    <source>
        <dbReference type="Proteomes" id="UP000276899"/>
    </source>
</evidence>
<reference evidence="3 4" key="1">
    <citation type="submission" date="2018-12" db="EMBL/GenBank/DDBJ databases">
        <authorList>
            <consortium name="Pathogen Informatics"/>
        </authorList>
    </citation>
    <scope>NUCLEOTIDE SEQUENCE [LARGE SCALE GENOMIC DNA]</scope>
    <source>
        <strain evidence="3 4">NCTC11923</strain>
    </source>
</reference>
<dbReference type="RefSeq" id="WP_051281128.1">
    <property type="nucleotide sequence ID" value="NZ_CBCRWE010000011.1"/>
</dbReference>
<dbReference type="Proteomes" id="UP000276899">
    <property type="component" value="Chromosome"/>
</dbReference>
<feature type="signal peptide" evidence="1">
    <location>
        <begin position="1"/>
        <end position="19"/>
    </location>
</feature>
<dbReference type="PROSITE" id="PS51257">
    <property type="entry name" value="PROKAR_LIPOPROTEIN"/>
    <property type="match status" value="1"/>
</dbReference>
<evidence type="ECO:0000256" key="1">
    <source>
        <dbReference type="SAM" id="SignalP"/>
    </source>
</evidence>
<gene>
    <name evidence="3" type="ORF">NCTC11923_01276</name>
</gene>
<feature type="chain" id="PRO_5038335619" description="DUF4300 domain-containing protein" evidence="1">
    <location>
        <begin position="20"/>
        <end position="309"/>
    </location>
</feature>
<name>A0A3S4WGX2_9ACTO</name>
<sequence>MHRRAFLTAGLVCAPLALAGCSPQAPMPGATASATPSRSPYVAQVPAPGLYTNLVDEGSRAQLRHILDACGIPPERSDLLDSHIQRYHDSVDTSQLASGFHSLASDPPAYDAYALQARWDATNPDFPGWNCRLTTVGLAGHLVTVTGSVEPDAPDLLDLDRLTLEVDPTALPDQGDRARFDALYTCVRSVADTQVGPHIERMTTVWKERGLSFVEDPRVRLLSVVLHSRVETDLLLIGHAGVLLVGQGGELHLIEKLAFPEPYQLTTFSSREEINEVLMTRYDVDTTGEVAPPFIMDNGALMEGYRRLT</sequence>
<dbReference type="STRING" id="1278298.GCA_000428685_01804"/>